<name>A0A1W1H736_9BACT</name>
<dbReference type="Pfam" id="PF07495">
    <property type="entry name" value="Y_Y_Y"/>
    <property type="match status" value="1"/>
</dbReference>
<keyword evidence="13" id="KW-0472">Membrane</keyword>
<dbReference type="FunFam" id="1.10.287.130:FF:000002">
    <property type="entry name" value="Two-component osmosensing histidine kinase"/>
    <property type="match status" value="1"/>
</dbReference>
<evidence type="ECO:0000256" key="1">
    <source>
        <dbReference type="ARBA" id="ARBA00000085"/>
    </source>
</evidence>
<keyword evidence="7" id="KW-0812">Transmembrane</keyword>
<dbReference type="InterPro" id="IPR013767">
    <property type="entry name" value="PAS_fold"/>
</dbReference>
<dbReference type="PROSITE" id="PS50110">
    <property type="entry name" value="RESPONSE_REGULATORY"/>
    <property type="match status" value="1"/>
</dbReference>
<evidence type="ECO:0000259" key="20">
    <source>
        <dbReference type="PROSITE" id="PS50109"/>
    </source>
</evidence>
<evidence type="ECO:0000256" key="13">
    <source>
        <dbReference type="ARBA" id="ARBA00023136"/>
    </source>
</evidence>
<dbReference type="Pfam" id="PF00989">
    <property type="entry name" value="PAS"/>
    <property type="match status" value="1"/>
</dbReference>
<reference evidence="25 26" key="1">
    <citation type="submission" date="2017-03" db="EMBL/GenBank/DDBJ databases">
        <authorList>
            <person name="Afonso C.L."/>
            <person name="Miller P.J."/>
            <person name="Scott M.A."/>
            <person name="Spackman E."/>
            <person name="Goraichik I."/>
            <person name="Dimitrov K.M."/>
            <person name="Suarez D.L."/>
            <person name="Swayne D.E."/>
        </authorList>
    </citation>
    <scope>NUCLEOTIDE SEQUENCE [LARGE SCALE GENOMIC DNA]</scope>
    <source>
        <strain evidence="25">PRJEB14757</strain>
    </source>
</reference>
<evidence type="ECO:0000256" key="12">
    <source>
        <dbReference type="ARBA" id="ARBA00023012"/>
    </source>
</evidence>
<dbReference type="InterPro" id="IPR001610">
    <property type="entry name" value="PAC"/>
</dbReference>
<feature type="modified residue" description="Phosphohistidine" evidence="16">
    <location>
        <position position="839"/>
    </location>
</feature>
<evidence type="ECO:0000313" key="26">
    <source>
        <dbReference type="Proteomes" id="UP000191931"/>
    </source>
</evidence>
<dbReference type="CDD" id="cd00130">
    <property type="entry name" value="PAS"/>
    <property type="match status" value="2"/>
</dbReference>
<dbReference type="SMART" id="SM00387">
    <property type="entry name" value="HATPase_c"/>
    <property type="match status" value="1"/>
</dbReference>
<feature type="region of interest" description="Disordered" evidence="19">
    <location>
        <begin position="757"/>
        <end position="780"/>
    </location>
</feature>
<proteinExistence type="predicted"/>
<dbReference type="InterPro" id="IPR036097">
    <property type="entry name" value="HisK_dim/P_sf"/>
</dbReference>
<feature type="domain" description="PAS" evidence="22">
    <location>
        <begin position="231"/>
        <end position="267"/>
    </location>
</feature>
<dbReference type="GO" id="GO:0005524">
    <property type="term" value="F:ATP binding"/>
    <property type="evidence" value="ECO:0007669"/>
    <property type="project" value="UniProtKB-KW"/>
</dbReference>
<dbReference type="PANTHER" id="PTHR45339">
    <property type="entry name" value="HYBRID SIGNAL TRANSDUCTION HISTIDINE KINASE J"/>
    <property type="match status" value="1"/>
</dbReference>
<comment type="subcellular location">
    <subcellularLocation>
        <location evidence="2">Cell membrane</location>
        <topology evidence="2">Multi-pass membrane protein</topology>
    </subcellularLocation>
</comment>
<evidence type="ECO:0000256" key="15">
    <source>
        <dbReference type="ARBA" id="ARBA00068150"/>
    </source>
</evidence>
<evidence type="ECO:0000256" key="18">
    <source>
        <dbReference type="SAM" id="Coils"/>
    </source>
</evidence>
<comment type="subunit">
    <text evidence="14">At low DSF concentrations, interacts with RpfF.</text>
</comment>
<dbReference type="SMART" id="SM00086">
    <property type="entry name" value="PAC"/>
    <property type="match status" value="2"/>
</dbReference>
<gene>
    <name evidence="25" type="ORF">MTBBW1_1270048</name>
</gene>
<evidence type="ECO:0000259" key="21">
    <source>
        <dbReference type="PROSITE" id="PS50110"/>
    </source>
</evidence>
<dbReference type="EC" id="2.7.13.3" evidence="3"/>
<dbReference type="FunFam" id="3.30.565.10:FF:000010">
    <property type="entry name" value="Sensor histidine kinase RcsC"/>
    <property type="match status" value="1"/>
</dbReference>
<evidence type="ECO:0000256" key="9">
    <source>
        <dbReference type="ARBA" id="ARBA00022777"/>
    </source>
</evidence>
<dbReference type="NCBIfam" id="TIGR00229">
    <property type="entry name" value="sensory_box"/>
    <property type="match status" value="2"/>
</dbReference>
<dbReference type="SUPFAM" id="SSF52172">
    <property type="entry name" value="CheY-like"/>
    <property type="match status" value="1"/>
</dbReference>
<dbReference type="CDD" id="cd16922">
    <property type="entry name" value="HATPase_EvgS-ArcB-TorS-like"/>
    <property type="match status" value="1"/>
</dbReference>
<dbReference type="SUPFAM" id="SSF55874">
    <property type="entry name" value="ATPase domain of HSP90 chaperone/DNA topoisomerase II/histidine kinase"/>
    <property type="match status" value="1"/>
</dbReference>
<feature type="domain" description="PAC" evidence="23">
    <location>
        <begin position="311"/>
        <end position="363"/>
    </location>
</feature>
<feature type="coiled-coil region" evidence="18">
    <location>
        <begin position="862"/>
        <end position="889"/>
    </location>
</feature>
<keyword evidence="18" id="KW-0175">Coiled coil</keyword>
<dbReference type="SMART" id="SM00091">
    <property type="entry name" value="PAS"/>
    <property type="match status" value="2"/>
</dbReference>
<dbReference type="Proteomes" id="UP000191931">
    <property type="component" value="Unassembled WGS sequence"/>
</dbReference>
<evidence type="ECO:0000259" key="23">
    <source>
        <dbReference type="PROSITE" id="PS50113"/>
    </source>
</evidence>
<keyword evidence="11" id="KW-1133">Transmembrane helix</keyword>
<protein>
    <recommendedName>
        <fullName evidence="15">Sensory/regulatory protein RpfC</fullName>
        <ecNumber evidence="3">2.7.13.3</ecNumber>
    </recommendedName>
</protein>
<evidence type="ECO:0000256" key="5">
    <source>
        <dbReference type="ARBA" id="ARBA00022553"/>
    </source>
</evidence>
<dbReference type="InterPro" id="IPR005467">
    <property type="entry name" value="His_kinase_dom"/>
</dbReference>
<feature type="domain" description="HPt" evidence="24">
    <location>
        <begin position="800"/>
        <end position="893"/>
    </location>
</feature>
<dbReference type="SMART" id="SM00448">
    <property type="entry name" value="REC"/>
    <property type="match status" value="1"/>
</dbReference>
<evidence type="ECO:0000256" key="6">
    <source>
        <dbReference type="ARBA" id="ARBA00022679"/>
    </source>
</evidence>
<keyword evidence="10" id="KW-0067">ATP-binding</keyword>
<evidence type="ECO:0000313" key="25">
    <source>
        <dbReference type="EMBL" id="SLM28198.1"/>
    </source>
</evidence>
<dbReference type="AlphaFoldDB" id="A0A1W1H736"/>
<dbReference type="Pfam" id="PF00072">
    <property type="entry name" value="Response_reg"/>
    <property type="match status" value="1"/>
</dbReference>
<dbReference type="PANTHER" id="PTHR45339:SF1">
    <property type="entry name" value="HYBRID SIGNAL TRANSDUCTION HISTIDINE KINASE J"/>
    <property type="match status" value="1"/>
</dbReference>
<evidence type="ECO:0000256" key="4">
    <source>
        <dbReference type="ARBA" id="ARBA00022475"/>
    </source>
</evidence>
<organism evidence="25 26">
    <name type="scientific">Desulfamplus magnetovallimortis</name>
    <dbReference type="NCBI Taxonomy" id="1246637"/>
    <lineage>
        <taxon>Bacteria</taxon>
        <taxon>Pseudomonadati</taxon>
        <taxon>Thermodesulfobacteriota</taxon>
        <taxon>Desulfobacteria</taxon>
        <taxon>Desulfobacterales</taxon>
        <taxon>Desulfobacteraceae</taxon>
        <taxon>Desulfamplus</taxon>
    </lineage>
</organism>
<dbReference type="InterPro" id="IPR000700">
    <property type="entry name" value="PAS-assoc_C"/>
</dbReference>
<keyword evidence="26" id="KW-1185">Reference proteome</keyword>
<feature type="domain" description="Response regulatory" evidence="21">
    <location>
        <begin position="626"/>
        <end position="743"/>
    </location>
</feature>
<accession>A0A1W1H736</accession>
<dbReference type="InterPro" id="IPR003661">
    <property type="entry name" value="HisK_dim/P_dom"/>
</dbReference>
<keyword evidence="6 25" id="KW-0808">Transferase</keyword>
<evidence type="ECO:0000256" key="17">
    <source>
        <dbReference type="PROSITE-ProRule" id="PRU00169"/>
    </source>
</evidence>
<keyword evidence="9 25" id="KW-0418">Kinase</keyword>
<dbReference type="SMART" id="SM00388">
    <property type="entry name" value="HisKA"/>
    <property type="match status" value="1"/>
</dbReference>
<evidence type="ECO:0000256" key="16">
    <source>
        <dbReference type="PROSITE-ProRule" id="PRU00110"/>
    </source>
</evidence>
<dbReference type="InterPro" id="IPR004358">
    <property type="entry name" value="Sig_transdc_His_kin-like_C"/>
</dbReference>
<feature type="modified residue" description="4-aspartylphosphate" evidence="17">
    <location>
        <position position="675"/>
    </location>
</feature>
<dbReference type="PROSITE" id="PS50113">
    <property type="entry name" value="PAC"/>
    <property type="match status" value="2"/>
</dbReference>
<feature type="domain" description="PAC" evidence="23">
    <location>
        <begin position="179"/>
        <end position="230"/>
    </location>
</feature>
<feature type="domain" description="Histidine kinase" evidence="20">
    <location>
        <begin position="381"/>
        <end position="602"/>
    </location>
</feature>
<dbReference type="InterPro" id="IPR036641">
    <property type="entry name" value="HPT_dom_sf"/>
</dbReference>
<dbReference type="InterPro" id="IPR036890">
    <property type="entry name" value="HATPase_C_sf"/>
</dbReference>
<evidence type="ECO:0000256" key="19">
    <source>
        <dbReference type="SAM" id="MobiDB-lite"/>
    </source>
</evidence>
<dbReference type="PROSITE" id="PS50109">
    <property type="entry name" value="HIS_KIN"/>
    <property type="match status" value="1"/>
</dbReference>
<comment type="catalytic activity">
    <reaction evidence="1">
        <text>ATP + protein L-histidine = ADP + protein N-phospho-L-histidine.</text>
        <dbReference type="EC" id="2.7.13.3"/>
    </reaction>
</comment>
<evidence type="ECO:0000259" key="24">
    <source>
        <dbReference type="PROSITE" id="PS50894"/>
    </source>
</evidence>
<evidence type="ECO:0000256" key="3">
    <source>
        <dbReference type="ARBA" id="ARBA00012438"/>
    </source>
</evidence>
<dbReference type="Pfam" id="PF00512">
    <property type="entry name" value="HisKA"/>
    <property type="match status" value="1"/>
</dbReference>
<dbReference type="InterPro" id="IPR035965">
    <property type="entry name" value="PAS-like_dom_sf"/>
</dbReference>
<dbReference type="GO" id="GO:0006355">
    <property type="term" value="P:regulation of DNA-templated transcription"/>
    <property type="evidence" value="ECO:0007669"/>
    <property type="project" value="InterPro"/>
</dbReference>
<dbReference type="Pfam" id="PF01627">
    <property type="entry name" value="Hpt"/>
    <property type="match status" value="1"/>
</dbReference>
<dbReference type="InterPro" id="IPR011123">
    <property type="entry name" value="Y_Y_Y"/>
</dbReference>
<evidence type="ECO:0000256" key="2">
    <source>
        <dbReference type="ARBA" id="ARBA00004651"/>
    </source>
</evidence>
<dbReference type="InterPro" id="IPR008207">
    <property type="entry name" value="Sig_transdc_His_kin_Hpt_dom"/>
</dbReference>
<dbReference type="CDD" id="cd17546">
    <property type="entry name" value="REC_hyHK_CKI1_RcsC-like"/>
    <property type="match status" value="1"/>
</dbReference>
<dbReference type="Gene3D" id="3.30.450.20">
    <property type="entry name" value="PAS domain"/>
    <property type="match status" value="2"/>
</dbReference>
<evidence type="ECO:0000256" key="7">
    <source>
        <dbReference type="ARBA" id="ARBA00022692"/>
    </source>
</evidence>
<dbReference type="Gene3D" id="3.40.50.2300">
    <property type="match status" value="1"/>
</dbReference>
<dbReference type="PROSITE" id="PS50894">
    <property type="entry name" value="HPT"/>
    <property type="match status" value="1"/>
</dbReference>
<keyword evidence="5 17" id="KW-0597">Phosphoprotein</keyword>
<keyword evidence="4" id="KW-1003">Cell membrane</keyword>
<dbReference type="STRING" id="1246637.MTBBW1_1270048"/>
<evidence type="ECO:0000256" key="14">
    <source>
        <dbReference type="ARBA" id="ARBA00064003"/>
    </source>
</evidence>
<dbReference type="SUPFAM" id="SSF47384">
    <property type="entry name" value="Homodimeric domain of signal transducing histidine kinase"/>
    <property type="match status" value="1"/>
</dbReference>
<dbReference type="Pfam" id="PF13426">
    <property type="entry name" value="PAS_9"/>
    <property type="match status" value="1"/>
</dbReference>
<sequence>MLEGFDQNWIKTDSKDRKATYTNIPSGSYTFRVKASNDNGVWNEMGASVAIIITPPWWKTIWFQACTLMLLLTLLFGGYRWRLNAIAQRNQELKAQVAERTRCLQESEERYRRLVENISEAIYTLDLEGKVTYVSPVIHNITGFRADELMGCHVSELVVPNDIALINMTLLDRLNGKAQPIEWRMLHKTDGFRWVRTSSTPNILNNEVVGIQGVLIDITERMKMEEALRAKENRLQYILNHLVTGVVQVNSDGQIIYANAAAGEILNVQYDVITKRYFNDPDWRSIDDNGNPFSPEKFPLAIAMTEQRVVSGIEHGLIDEQGEQRWISVNAAPLFDEEENLTGGIANFINITDRRVHENALKQAKEAAEAANLAKSRFLANMSHEIRTPMNPVINMTRLLMETDLTPLQHDYAQTVLESSEILLSLINDILDLSKIEAGKLELEAVEFGLKQEIDDIIRLISPKAKEKGLYLNCHMESDVSPFLYGDSLRLRQILLNFTTNAIKFTNTGGVTIHISNQNEDDLHTTLRFTVIDTGIGIPENQLNLLFKSFSQVDSSTTRKYGGTGLGLVISKQLAEMMGGRVGVESTEGKGSKFWFTALFEKRAKVHIPKMTKAFRDRAFPLSGRKILIVEDNLFNQKVISEILKRFKVSVDIAYNGKQGLKLISKESYDLVLMDIEMPEMDGIEATRNIRESNMTNSDIPIIAMTAHAMSEDRARFMAKGFTDYITKPVEPDLLFNVIAAQFNHNQINSSLNHEDLEQQDNQDDKREQDNQESQKDKIDFEAENHIFDHVEFLNRCGNNMAIFKKMLPVAISGFEKQIPKLNDSIMKKDFDGIAKNTHALKGMAANFSAKSLHKVIVDIEKMAAKKSLANTEEMHERLIREYVKLKTLLDNRYASL</sequence>
<dbReference type="InterPro" id="IPR003594">
    <property type="entry name" value="HATPase_dom"/>
</dbReference>
<dbReference type="PRINTS" id="PR00344">
    <property type="entry name" value="BCTRLSENSOR"/>
</dbReference>
<dbReference type="CDD" id="cd00082">
    <property type="entry name" value="HisKA"/>
    <property type="match status" value="1"/>
</dbReference>
<dbReference type="Gene3D" id="1.10.287.130">
    <property type="match status" value="1"/>
</dbReference>
<dbReference type="Gene3D" id="2.60.40.10">
    <property type="entry name" value="Immunoglobulins"/>
    <property type="match status" value="1"/>
</dbReference>
<feature type="domain" description="PAS" evidence="22">
    <location>
        <begin position="107"/>
        <end position="177"/>
    </location>
</feature>
<dbReference type="InterPro" id="IPR001789">
    <property type="entry name" value="Sig_transdc_resp-reg_receiver"/>
</dbReference>
<dbReference type="Pfam" id="PF02518">
    <property type="entry name" value="HATPase_c"/>
    <property type="match status" value="1"/>
</dbReference>
<dbReference type="EMBL" id="FWEV01000032">
    <property type="protein sequence ID" value="SLM28198.1"/>
    <property type="molecule type" value="Genomic_DNA"/>
</dbReference>
<dbReference type="InterPro" id="IPR013783">
    <property type="entry name" value="Ig-like_fold"/>
</dbReference>
<dbReference type="Gene3D" id="3.30.565.10">
    <property type="entry name" value="Histidine kinase-like ATPase, C-terminal domain"/>
    <property type="match status" value="1"/>
</dbReference>
<dbReference type="InterPro" id="IPR000014">
    <property type="entry name" value="PAS"/>
</dbReference>
<evidence type="ECO:0000256" key="11">
    <source>
        <dbReference type="ARBA" id="ARBA00022989"/>
    </source>
</evidence>
<keyword evidence="12" id="KW-0902">Two-component regulatory system</keyword>
<evidence type="ECO:0000259" key="22">
    <source>
        <dbReference type="PROSITE" id="PS50112"/>
    </source>
</evidence>
<dbReference type="InterPro" id="IPR011006">
    <property type="entry name" value="CheY-like_superfamily"/>
</dbReference>
<dbReference type="Gene3D" id="1.20.120.160">
    <property type="entry name" value="HPT domain"/>
    <property type="match status" value="1"/>
</dbReference>
<evidence type="ECO:0000256" key="8">
    <source>
        <dbReference type="ARBA" id="ARBA00022741"/>
    </source>
</evidence>
<dbReference type="GO" id="GO:0005886">
    <property type="term" value="C:plasma membrane"/>
    <property type="evidence" value="ECO:0007669"/>
    <property type="project" value="UniProtKB-SubCell"/>
</dbReference>
<dbReference type="SUPFAM" id="SSF55785">
    <property type="entry name" value="PYP-like sensor domain (PAS domain)"/>
    <property type="match status" value="2"/>
</dbReference>
<dbReference type="SUPFAM" id="SSF47226">
    <property type="entry name" value="Histidine-containing phosphotransfer domain, HPT domain"/>
    <property type="match status" value="1"/>
</dbReference>
<dbReference type="PROSITE" id="PS50112">
    <property type="entry name" value="PAS"/>
    <property type="match status" value="2"/>
</dbReference>
<evidence type="ECO:0000256" key="10">
    <source>
        <dbReference type="ARBA" id="ARBA00022840"/>
    </source>
</evidence>
<keyword evidence="8" id="KW-0547">Nucleotide-binding</keyword>
<dbReference type="GO" id="GO:0000155">
    <property type="term" value="F:phosphorelay sensor kinase activity"/>
    <property type="evidence" value="ECO:0007669"/>
    <property type="project" value="InterPro"/>
</dbReference>